<dbReference type="InterPro" id="IPR050861">
    <property type="entry name" value="Dihydroxyacetone_Kinase"/>
</dbReference>
<dbReference type="SUPFAM" id="SSF82549">
    <property type="entry name" value="DAK1/DegV-like"/>
    <property type="match status" value="1"/>
</dbReference>
<dbReference type="Pfam" id="PF02733">
    <property type="entry name" value="Dak1"/>
    <property type="match status" value="1"/>
</dbReference>
<dbReference type="Gene3D" id="3.30.1180.20">
    <property type="entry name" value="Dihydroxyacetone kinase, domain 2"/>
    <property type="match status" value="1"/>
</dbReference>
<dbReference type="Gene3D" id="3.40.50.10440">
    <property type="entry name" value="Dihydroxyacetone kinase, domain 1"/>
    <property type="match status" value="1"/>
</dbReference>
<sequence>MHMKKFLNDPRRLVRELLEGFTVAYRDKVRLSGPSTVVRAKPKAEGKVRLITLGGSGHEPGLSGFVGTGMLDVSVAGEIFAAPGAPKCLDAIRAACSHGSSALLIVLNHAGDVLTANIVMESTLRESLPVKMVLTEEDISGPPGDRRGLAGCVLVYKVAGAAAEQGESLETCCEIAERMQRNMRTLAVAVRTATHPATGHPIFEMAEDEMEIGMGQHGEAGTGRMPLKTADETAEIMLTRLLEDLAVAPGEQVLVLLNGAGATTHMELFIVFRRVAQLLEANRIKLARSLIGEFITTQEQAGFQMTIARMDEQLLQLWDATADAPYFAKP</sequence>
<dbReference type="GO" id="GO:0005829">
    <property type="term" value="C:cytosol"/>
    <property type="evidence" value="ECO:0007669"/>
    <property type="project" value="TreeGrafter"/>
</dbReference>
<dbReference type="Proteomes" id="UP000239735">
    <property type="component" value="Unassembled WGS sequence"/>
</dbReference>
<name>A0A2N9L3X7_9BACT</name>
<dbReference type="InterPro" id="IPR004006">
    <property type="entry name" value="DhaK_dom"/>
</dbReference>
<evidence type="ECO:0000313" key="3">
    <source>
        <dbReference type="Proteomes" id="UP000239735"/>
    </source>
</evidence>
<gene>
    <name evidence="2" type="ORF">SBA5_110035</name>
</gene>
<evidence type="ECO:0000313" key="2">
    <source>
        <dbReference type="EMBL" id="SPE17675.1"/>
    </source>
</evidence>
<reference evidence="3" key="1">
    <citation type="submission" date="2018-02" db="EMBL/GenBank/DDBJ databases">
        <authorList>
            <person name="Hausmann B."/>
        </authorList>
    </citation>
    <scope>NUCLEOTIDE SEQUENCE [LARGE SCALE GENOMIC DNA]</scope>
    <source>
        <strain evidence="3">Peat soil MAG SbA5</strain>
    </source>
</reference>
<accession>A0A2N9L3X7</accession>
<feature type="domain" description="DhaK" evidence="1">
    <location>
        <begin position="9"/>
        <end position="327"/>
    </location>
</feature>
<protein>
    <submittedName>
        <fullName evidence="2">DAK1 domain protein</fullName>
    </submittedName>
</protein>
<evidence type="ECO:0000259" key="1">
    <source>
        <dbReference type="PROSITE" id="PS51481"/>
    </source>
</evidence>
<dbReference type="PANTHER" id="PTHR28629">
    <property type="entry name" value="TRIOKINASE/FMN CYCLASE"/>
    <property type="match status" value="1"/>
</dbReference>
<dbReference type="FunFam" id="3.40.50.10440:FF:000001">
    <property type="entry name" value="Dihydroxyacetone kinase, DhaK subunit"/>
    <property type="match status" value="1"/>
</dbReference>
<dbReference type="OrthoDB" id="9806345at2"/>
<dbReference type="EMBL" id="OKRB01000013">
    <property type="protein sequence ID" value="SPE17675.1"/>
    <property type="molecule type" value="Genomic_DNA"/>
</dbReference>
<dbReference type="GO" id="GO:0019563">
    <property type="term" value="P:glycerol catabolic process"/>
    <property type="evidence" value="ECO:0007669"/>
    <property type="project" value="TreeGrafter"/>
</dbReference>
<dbReference type="PROSITE" id="PS51481">
    <property type="entry name" value="DHAK"/>
    <property type="match status" value="1"/>
</dbReference>
<proteinExistence type="predicted"/>
<dbReference type="PANTHER" id="PTHR28629:SF4">
    <property type="entry name" value="TRIOKINASE_FMN CYCLASE"/>
    <property type="match status" value="1"/>
</dbReference>
<organism evidence="2 3">
    <name type="scientific">Candidatus Sulfuritelmatomonas gaucii</name>
    <dbReference type="NCBI Taxonomy" id="2043161"/>
    <lineage>
        <taxon>Bacteria</taxon>
        <taxon>Pseudomonadati</taxon>
        <taxon>Acidobacteriota</taxon>
        <taxon>Terriglobia</taxon>
        <taxon>Terriglobales</taxon>
        <taxon>Acidobacteriaceae</taxon>
        <taxon>Candidatus Sulfuritelmatomonas</taxon>
    </lineage>
</organism>
<dbReference type="AlphaFoldDB" id="A0A2N9L3X7"/>
<dbReference type="GO" id="GO:0004371">
    <property type="term" value="F:glycerone kinase activity"/>
    <property type="evidence" value="ECO:0007669"/>
    <property type="project" value="InterPro"/>
</dbReference>